<evidence type="ECO:0000313" key="2">
    <source>
        <dbReference type="EMBL" id="GID44143.1"/>
    </source>
</evidence>
<reference evidence="2" key="1">
    <citation type="submission" date="2021-01" db="EMBL/GenBank/DDBJ databases">
        <title>Whole genome shotgun sequence of Actinoplanes capillaceus NBRC 16408.</title>
        <authorList>
            <person name="Komaki H."/>
            <person name="Tamura T."/>
        </authorList>
    </citation>
    <scope>NUCLEOTIDE SEQUENCE [LARGE SCALE GENOMIC DNA]</scope>
    <source>
        <strain evidence="2">NBRC 16408</strain>
    </source>
</reference>
<sequence>MTSAVCVVASSVNPTPSRERICLLTGGGYPYRRDALGGWCRTLVEGLRRFRFELLTVTDREPPSAPAYPLPFNVGSARAIALGRDPARADRRRGAAADDAAEAATLLCRGLLGDAAPITALFGEGLRRITRLCPPTEDSGRAGPLSSLPLTETLLEAWRQRQADASDGQPPMPRLSVRDARTAATLIRHAMRALAVPLPEVELVHCVGGTTPLLTALAGRWRTGIPLLLTEARTAVVRQRPAEERLSPGVRTVLRRFRTSVARTGYAEAALIAPLSTYHHGWALEHGAQPTRLVQVPAGVDPREYPGAAEPGGTPTVVWAGSGGPDSGLSCVLEAFTEVAVAVPGAVLHLVGITAAHEEQCAEQIERTGLGRAVRLHHLPADPRDRYTVGQVVAHVPGPADPPYRLVEAMMSGRAVVGVDIGPAGETLGDTGLLVPPGDPSELAIAIVGLLRSPGRRRALGEAARQRALTHFTVDRVVRVYGALYSDLAAPPPAPAFELALTVPAPRITTPATVRWLTREKV</sequence>
<gene>
    <name evidence="2" type="ORF">Aca07nite_14180</name>
</gene>
<keyword evidence="2" id="KW-0808">Transferase</keyword>
<proteinExistence type="predicted"/>
<dbReference type="GO" id="GO:0016740">
    <property type="term" value="F:transferase activity"/>
    <property type="evidence" value="ECO:0007669"/>
    <property type="project" value="UniProtKB-KW"/>
</dbReference>
<comment type="caution">
    <text evidence="2">The sequence shown here is derived from an EMBL/GenBank/DDBJ whole genome shotgun (WGS) entry which is preliminary data.</text>
</comment>
<dbReference type="Gene3D" id="3.40.50.2000">
    <property type="entry name" value="Glycogen Phosphorylase B"/>
    <property type="match status" value="2"/>
</dbReference>
<dbReference type="PANTHER" id="PTHR12526:SF636">
    <property type="entry name" value="BLL3647 PROTEIN"/>
    <property type="match status" value="1"/>
</dbReference>
<feature type="domain" description="DUF3492" evidence="1">
    <location>
        <begin position="20"/>
        <end position="290"/>
    </location>
</feature>
<organism evidence="2">
    <name type="scientific">Actinoplanes campanulatus</name>
    <dbReference type="NCBI Taxonomy" id="113559"/>
    <lineage>
        <taxon>Bacteria</taxon>
        <taxon>Bacillati</taxon>
        <taxon>Actinomycetota</taxon>
        <taxon>Actinomycetes</taxon>
        <taxon>Micromonosporales</taxon>
        <taxon>Micromonosporaceae</taxon>
        <taxon>Actinoplanes</taxon>
    </lineage>
</organism>
<dbReference type="EMBL" id="BOMF01000020">
    <property type="protein sequence ID" value="GID44143.1"/>
    <property type="molecule type" value="Genomic_DNA"/>
</dbReference>
<dbReference type="Pfam" id="PF11997">
    <property type="entry name" value="DUF3492"/>
    <property type="match status" value="1"/>
</dbReference>
<protein>
    <submittedName>
        <fullName evidence="2">Transferase</fullName>
    </submittedName>
</protein>
<dbReference type="PANTHER" id="PTHR12526">
    <property type="entry name" value="GLYCOSYLTRANSFERASE"/>
    <property type="match status" value="1"/>
</dbReference>
<dbReference type="InterPro" id="IPR022622">
    <property type="entry name" value="DUF3492"/>
</dbReference>
<dbReference type="SUPFAM" id="SSF53756">
    <property type="entry name" value="UDP-Glycosyltransferase/glycogen phosphorylase"/>
    <property type="match status" value="1"/>
</dbReference>
<name>A0ABQ3WF28_9ACTN</name>
<evidence type="ECO:0000259" key="1">
    <source>
        <dbReference type="Pfam" id="PF11997"/>
    </source>
</evidence>
<accession>A0ABQ3WF28</accession>
<dbReference type="Pfam" id="PF13692">
    <property type="entry name" value="Glyco_trans_1_4"/>
    <property type="match status" value="1"/>
</dbReference>